<protein>
    <submittedName>
        <fullName evidence="3">FAD-binding oxidoreductase</fullName>
    </submittedName>
</protein>
<dbReference type="Proteomes" id="UP000295727">
    <property type="component" value="Chromosome 4"/>
</dbReference>
<name>A0A4P7D2P8_9BURK</name>
<keyword evidence="1" id="KW-0560">Oxidoreductase</keyword>
<dbReference type="GO" id="GO:0005737">
    <property type="term" value="C:cytoplasm"/>
    <property type="evidence" value="ECO:0007669"/>
    <property type="project" value="TreeGrafter"/>
</dbReference>
<dbReference type="PANTHER" id="PTHR13847">
    <property type="entry name" value="SARCOSINE DEHYDROGENASE-RELATED"/>
    <property type="match status" value="1"/>
</dbReference>
<dbReference type="SUPFAM" id="SSF51905">
    <property type="entry name" value="FAD/NAD(P)-binding domain"/>
    <property type="match status" value="1"/>
</dbReference>
<keyword evidence="4" id="KW-1185">Reference proteome</keyword>
<dbReference type="Gene3D" id="3.50.50.60">
    <property type="entry name" value="FAD/NAD(P)-binding domain"/>
    <property type="match status" value="1"/>
</dbReference>
<proteinExistence type="predicted"/>
<gene>
    <name evidence="3" type="ORF">E1956_37750</name>
</gene>
<dbReference type="SUPFAM" id="SSF54373">
    <property type="entry name" value="FAD-linked reductases, C-terminal domain"/>
    <property type="match status" value="1"/>
</dbReference>
<dbReference type="Gene3D" id="3.30.9.10">
    <property type="entry name" value="D-Amino Acid Oxidase, subunit A, domain 2"/>
    <property type="match status" value="1"/>
</dbReference>
<feature type="domain" description="FAD dependent oxidoreductase" evidence="2">
    <location>
        <begin position="6"/>
        <end position="362"/>
    </location>
</feature>
<evidence type="ECO:0000313" key="3">
    <source>
        <dbReference type="EMBL" id="QBR02946.1"/>
    </source>
</evidence>
<dbReference type="PANTHER" id="PTHR13847:SF287">
    <property type="entry name" value="FAD-DEPENDENT OXIDOREDUCTASE DOMAIN-CONTAINING PROTEIN 1"/>
    <property type="match status" value="1"/>
</dbReference>
<sequence length="405" mass="43555">MIDSTDIVIIGSGGLGAATAYYLAKRGTHRIALLERLAIGSQTSPRAAGMVNCLRKSDLMIELIKRAVAGIRQFSAETGQPLDWVQSGSLKVARRPEDAEVIQEDIQRGRRHGLDVEALSLGAAHRLNPFLQTTEVAAVMRIGDDMYFNPAQLAVGFARAAQANGAVLLPNTAVTGILIADGKVSGVDTTAGRIHAPIVVDAAGAWTRQVAEASGIRIPLVTTAQQLFVTEPVPDARADLPMVRIMDAAVYMRPCDGGLLWGVYEENPRFFDMHDFDANFDIKDLSLDAEVLWHYARDVAAQLPVLLQAGVREHRGGLPTMTADGQHIVGPSTAVRGFYFASGCNVAGLSIAPALGEMLAAWIVDGAPPVDLAPLAPDRFGTGPWPDDELMRQAAWQYRHFYGAR</sequence>
<organism evidence="3 4">
    <name type="scientific">Paraburkholderia pallida</name>
    <dbReference type="NCBI Taxonomy" id="2547399"/>
    <lineage>
        <taxon>Bacteria</taxon>
        <taxon>Pseudomonadati</taxon>
        <taxon>Pseudomonadota</taxon>
        <taxon>Betaproteobacteria</taxon>
        <taxon>Burkholderiales</taxon>
        <taxon>Burkholderiaceae</taxon>
        <taxon>Paraburkholderia</taxon>
    </lineage>
</organism>
<dbReference type="RefSeq" id="WP_134758455.1">
    <property type="nucleotide sequence ID" value="NZ_CP038151.1"/>
</dbReference>
<dbReference type="OrthoDB" id="9806257at2"/>
<dbReference type="InterPro" id="IPR036188">
    <property type="entry name" value="FAD/NAD-bd_sf"/>
</dbReference>
<dbReference type="EMBL" id="CP038151">
    <property type="protein sequence ID" value="QBR02946.1"/>
    <property type="molecule type" value="Genomic_DNA"/>
</dbReference>
<reference evidence="3 4" key="1">
    <citation type="submission" date="2019-03" db="EMBL/GenBank/DDBJ databases">
        <title>Paraburkholderia sp. 7MH5, isolated from subtropical forest soil.</title>
        <authorList>
            <person name="Gao Z.-H."/>
            <person name="Qiu L.-H."/>
        </authorList>
    </citation>
    <scope>NUCLEOTIDE SEQUENCE [LARGE SCALE GENOMIC DNA]</scope>
    <source>
        <strain evidence="3 4">7MH5</strain>
    </source>
</reference>
<dbReference type="Pfam" id="PF01266">
    <property type="entry name" value="DAO"/>
    <property type="match status" value="1"/>
</dbReference>
<dbReference type="KEGG" id="ppai:E1956_37750"/>
<dbReference type="InterPro" id="IPR006076">
    <property type="entry name" value="FAD-dep_OxRdtase"/>
</dbReference>
<evidence type="ECO:0000256" key="1">
    <source>
        <dbReference type="ARBA" id="ARBA00023002"/>
    </source>
</evidence>
<accession>A0A4P7D2P8</accession>
<evidence type="ECO:0000313" key="4">
    <source>
        <dbReference type="Proteomes" id="UP000295727"/>
    </source>
</evidence>
<dbReference type="AlphaFoldDB" id="A0A4P7D2P8"/>
<dbReference type="GO" id="GO:0016491">
    <property type="term" value="F:oxidoreductase activity"/>
    <property type="evidence" value="ECO:0007669"/>
    <property type="project" value="UniProtKB-KW"/>
</dbReference>
<evidence type="ECO:0000259" key="2">
    <source>
        <dbReference type="Pfam" id="PF01266"/>
    </source>
</evidence>